<dbReference type="NCBIfam" id="TIGR01640">
    <property type="entry name" value="F_box_assoc_1"/>
    <property type="match status" value="1"/>
</dbReference>
<dbReference type="InterPro" id="IPR017451">
    <property type="entry name" value="F-box-assoc_interact_dom"/>
</dbReference>
<evidence type="ECO:0000313" key="2">
    <source>
        <dbReference type="EMBL" id="KAK8950355.1"/>
    </source>
</evidence>
<comment type="caution">
    <text evidence="2">The sequence shown here is derived from an EMBL/GenBank/DDBJ whole genome shotgun (WGS) entry which is preliminary data.</text>
</comment>
<accession>A0ABR2LTW7</accession>
<proteinExistence type="predicted"/>
<evidence type="ECO:0000259" key="1">
    <source>
        <dbReference type="Pfam" id="PF08268"/>
    </source>
</evidence>
<reference evidence="2 3" key="1">
    <citation type="journal article" date="2022" name="Nat. Plants">
        <title>Genomes of leafy and leafless Platanthera orchids illuminate the evolution of mycoheterotrophy.</title>
        <authorList>
            <person name="Li M.H."/>
            <person name="Liu K.W."/>
            <person name="Li Z."/>
            <person name="Lu H.C."/>
            <person name="Ye Q.L."/>
            <person name="Zhang D."/>
            <person name="Wang J.Y."/>
            <person name="Li Y.F."/>
            <person name="Zhong Z.M."/>
            <person name="Liu X."/>
            <person name="Yu X."/>
            <person name="Liu D.K."/>
            <person name="Tu X.D."/>
            <person name="Liu B."/>
            <person name="Hao Y."/>
            <person name="Liao X.Y."/>
            <person name="Jiang Y.T."/>
            <person name="Sun W.H."/>
            <person name="Chen J."/>
            <person name="Chen Y.Q."/>
            <person name="Ai Y."/>
            <person name="Zhai J.W."/>
            <person name="Wu S.S."/>
            <person name="Zhou Z."/>
            <person name="Hsiao Y.Y."/>
            <person name="Wu W.L."/>
            <person name="Chen Y.Y."/>
            <person name="Lin Y.F."/>
            <person name="Hsu J.L."/>
            <person name="Li C.Y."/>
            <person name="Wang Z.W."/>
            <person name="Zhao X."/>
            <person name="Zhong W.Y."/>
            <person name="Ma X.K."/>
            <person name="Ma L."/>
            <person name="Huang J."/>
            <person name="Chen G.Z."/>
            <person name="Huang M.Z."/>
            <person name="Huang L."/>
            <person name="Peng D.H."/>
            <person name="Luo Y.B."/>
            <person name="Zou S.Q."/>
            <person name="Chen S.P."/>
            <person name="Lan S."/>
            <person name="Tsai W.C."/>
            <person name="Van de Peer Y."/>
            <person name="Liu Z.J."/>
        </authorList>
    </citation>
    <scope>NUCLEOTIDE SEQUENCE [LARGE SCALE GENOMIC DNA]</scope>
    <source>
        <strain evidence="2">Lor288</strain>
    </source>
</reference>
<organism evidence="2 3">
    <name type="scientific">Platanthera guangdongensis</name>
    <dbReference type="NCBI Taxonomy" id="2320717"/>
    <lineage>
        <taxon>Eukaryota</taxon>
        <taxon>Viridiplantae</taxon>
        <taxon>Streptophyta</taxon>
        <taxon>Embryophyta</taxon>
        <taxon>Tracheophyta</taxon>
        <taxon>Spermatophyta</taxon>
        <taxon>Magnoliopsida</taxon>
        <taxon>Liliopsida</taxon>
        <taxon>Asparagales</taxon>
        <taxon>Orchidaceae</taxon>
        <taxon>Orchidoideae</taxon>
        <taxon>Orchideae</taxon>
        <taxon>Orchidinae</taxon>
        <taxon>Platanthera</taxon>
    </lineage>
</organism>
<dbReference type="Proteomes" id="UP001412067">
    <property type="component" value="Unassembled WGS sequence"/>
</dbReference>
<name>A0ABR2LTW7_9ASPA</name>
<sequence>MATHSTFLRAHTQHRRAAGQSLVIGHQELGERLYLASAIAQTGITLCNLRPPFGSSIRASCDGLLCLWGDETRQYNIFNPLTGRSIILPNDKRLQTSLLGLYFRHSTSEYCLLAASQDETNILVVGSNSWKKISCRLPAFCDLPNTVDLNGCLHWLAWKQKPPIYHEIYTPPPDIIMTFDKESEIYDLLCLPLPDIVLERNGSKYNLVNFNGEFGLWVAYEDGLELWVLEESLVKKYSVKYGEDEAFLFFDLGAGTWLLGVAVSIGDEELLIDFSVHETLHYLIRWNLKSGAYTLLDWKINYRRVVTTFPYMESLLDPNQSF</sequence>
<dbReference type="PANTHER" id="PTHR31672">
    <property type="entry name" value="BNACNNG10540D PROTEIN"/>
    <property type="match status" value="1"/>
</dbReference>
<protein>
    <recommendedName>
        <fullName evidence="1">F-box associated beta-propeller type 3 domain-containing protein</fullName>
    </recommendedName>
</protein>
<evidence type="ECO:0000313" key="3">
    <source>
        <dbReference type="Proteomes" id="UP001412067"/>
    </source>
</evidence>
<dbReference type="InterPro" id="IPR050796">
    <property type="entry name" value="SCF_F-box_component"/>
</dbReference>
<dbReference type="Pfam" id="PF08268">
    <property type="entry name" value="FBA_3"/>
    <property type="match status" value="1"/>
</dbReference>
<feature type="domain" description="F-box associated beta-propeller type 3" evidence="1">
    <location>
        <begin position="57"/>
        <end position="233"/>
    </location>
</feature>
<dbReference type="InterPro" id="IPR013187">
    <property type="entry name" value="F-box-assoc_dom_typ3"/>
</dbReference>
<keyword evidence="3" id="KW-1185">Reference proteome</keyword>
<gene>
    <name evidence="2" type="ORF">KSP40_PGU016046</name>
</gene>
<dbReference type="EMBL" id="JBBWWR010000015">
    <property type="protein sequence ID" value="KAK8950355.1"/>
    <property type="molecule type" value="Genomic_DNA"/>
</dbReference>